<name>A0A9D4L7T8_DREPO</name>
<gene>
    <name evidence="1" type="ORF">DPMN_095941</name>
</gene>
<sequence length="58" mass="6673">MGSADQVYREQFMPLLSLSTTTWTTLGFQSTEKTLSKRRGPFTTNVDFQILLEQWMGP</sequence>
<proteinExistence type="predicted"/>
<comment type="caution">
    <text evidence="1">The sequence shown here is derived from an EMBL/GenBank/DDBJ whole genome shotgun (WGS) entry which is preliminary data.</text>
</comment>
<keyword evidence="2" id="KW-1185">Reference proteome</keyword>
<accession>A0A9D4L7T8</accession>
<evidence type="ECO:0000313" key="1">
    <source>
        <dbReference type="EMBL" id="KAH3853418.1"/>
    </source>
</evidence>
<protein>
    <submittedName>
        <fullName evidence="1">Uncharacterized protein</fullName>
    </submittedName>
</protein>
<dbReference type="EMBL" id="JAIWYP010000003">
    <property type="protein sequence ID" value="KAH3853418.1"/>
    <property type="molecule type" value="Genomic_DNA"/>
</dbReference>
<reference evidence="1" key="2">
    <citation type="submission" date="2020-11" db="EMBL/GenBank/DDBJ databases">
        <authorList>
            <person name="McCartney M.A."/>
            <person name="Auch B."/>
            <person name="Kono T."/>
            <person name="Mallez S."/>
            <person name="Becker A."/>
            <person name="Gohl D.M."/>
            <person name="Silverstein K.A.T."/>
            <person name="Koren S."/>
            <person name="Bechman K.B."/>
            <person name="Herman A."/>
            <person name="Abrahante J.E."/>
            <person name="Garbe J."/>
        </authorList>
    </citation>
    <scope>NUCLEOTIDE SEQUENCE</scope>
    <source>
        <strain evidence="1">Duluth1</strain>
        <tissue evidence="1">Whole animal</tissue>
    </source>
</reference>
<dbReference type="Proteomes" id="UP000828390">
    <property type="component" value="Unassembled WGS sequence"/>
</dbReference>
<evidence type="ECO:0000313" key="2">
    <source>
        <dbReference type="Proteomes" id="UP000828390"/>
    </source>
</evidence>
<reference evidence="1" key="1">
    <citation type="journal article" date="2019" name="bioRxiv">
        <title>The Genome of the Zebra Mussel, Dreissena polymorpha: A Resource for Invasive Species Research.</title>
        <authorList>
            <person name="McCartney M.A."/>
            <person name="Auch B."/>
            <person name="Kono T."/>
            <person name="Mallez S."/>
            <person name="Zhang Y."/>
            <person name="Obille A."/>
            <person name="Becker A."/>
            <person name="Abrahante J.E."/>
            <person name="Garbe J."/>
            <person name="Badalamenti J.P."/>
            <person name="Herman A."/>
            <person name="Mangelson H."/>
            <person name="Liachko I."/>
            <person name="Sullivan S."/>
            <person name="Sone E.D."/>
            <person name="Koren S."/>
            <person name="Silverstein K.A.T."/>
            <person name="Beckman K.B."/>
            <person name="Gohl D.M."/>
        </authorList>
    </citation>
    <scope>NUCLEOTIDE SEQUENCE</scope>
    <source>
        <strain evidence="1">Duluth1</strain>
        <tissue evidence="1">Whole animal</tissue>
    </source>
</reference>
<organism evidence="1 2">
    <name type="scientific">Dreissena polymorpha</name>
    <name type="common">Zebra mussel</name>
    <name type="synonym">Mytilus polymorpha</name>
    <dbReference type="NCBI Taxonomy" id="45954"/>
    <lineage>
        <taxon>Eukaryota</taxon>
        <taxon>Metazoa</taxon>
        <taxon>Spiralia</taxon>
        <taxon>Lophotrochozoa</taxon>
        <taxon>Mollusca</taxon>
        <taxon>Bivalvia</taxon>
        <taxon>Autobranchia</taxon>
        <taxon>Heteroconchia</taxon>
        <taxon>Euheterodonta</taxon>
        <taxon>Imparidentia</taxon>
        <taxon>Neoheterodontei</taxon>
        <taxon>Myida</taxon>
        <taxon>Dreissenoidea</taxon>
        <taxon>Dreissenidae</taxon>
        <taxon>Dreissena</taxon>
    </lineage>
</organism>
<dbReference type="AlphaFoldDB" id="A0A9D4L7T8"/>